<accession>A0A7X2XWB5</accession>
<dbReference type="Gene3D" id="3.90.950.10">
    <property type="match status" value="1"/>
</dbReference>
<reference evidence="3 4" key="1">
    <citation type="submission" date="2019-11" db="EMBL/GenBank/DDBJ databases">
        <title>Lactobacillus sp. nov. CRM56-3, isolated from fermented tea leaves.</title>
        <authorList>
            <person name="Phuengjayaem S."/>
            <person name="Tanasupawat S."/>
        </authorList>
    </citation>
    <scope>NUCLEOTIDE SEQUENCE [LARGE SCALE GENOMIC DNA]</scope>
    <source>
        <strain evidence="3 4">CRM56-3</strain>
    </source>
</reference>
<dbReference type="RefSeq" id="WP_155432129.1">
    <property type="nucleotide sequence ID" value="NZ_WNJO01000011.1"/>
</dbReference>
<dbReference type="SUPFAM" id="SSF52972">
    <property type="entry name" value="ITPase-like"/>
    <property type="match status" value="1"/>
</dbReference>
<dbReference type="GO" id="GO:0009143">
    <property type="term" value="P:nucleoside triphosphate catabolic process"/>
    <property type="evidence" value="ECO:0007669"/>
    <property type="project" value="InterPro"/>
</dbReference>
<dbReference type="CDD" id="cd00515">
    <property type="entry name" value="HAM1"/>
    <property type="match status" value="1"/>
</dbReference>
<name>A0A7X2XWB5_9LACO</name>
<protein>
    <submittedName>
        <fullName evidence="3">Non-canonical purine NTP pyrophosphatase</fullName>
    </submittedName>
</protein>
<proteinExistence type="inferred from homology"/>
<evidence type="ECO:0000313" key="4">
    <source>
        <dbReference type="Proteomes" id="UP000466388"/>
    </source>
</evidence>
<dbReference type="GO" id="GO:0047429">
    <property type="term" value="F:nucleoside triphosphate diphosphatase activity"/>
    <property type="evidence" value="ECO:0007669"/>
    <property type="project" value="InterPro"/>
</dbReference>
<keyword evidence="4" id="KW-1185">Reference proteome</keyword>
<keyword evidence="2" id="KW-0378">Hydrolase</keyword>
<dbReference type="InterPro" id="IPR002637">
    <property type="entry name" value="RdgB/HAM1"/>
</dbReference>
<dbReference type="InterPro" id="IPR029001">
    <property type="entry name" value="ITPase-like_fam"/>
</dbReference>
<evidence type="ECO:0000256" key="2">
    <source>
        <dbReference type="ARBA" id="ARBA00022801"/>
    </source>
</evidence>
<comment type="similarity">
    <text evidence="1">Belongs to the HAM1 NTPase family.</text>
</comment>
<evidence type="ECO:0000313" key="3">
    <source>
        <dbReference type="EMBL" id="MTV82864.1"/>
    </source>
</evidence>
<dbReference type="EMBL" id="WNJO01000011">
    <property type="protein sequence ID" value="MTV82864.1"/>
    <property type="molecule type" value="Genomic_DNA"/>
</dbReference>
<dbReference type="GO" id="GO:0005829">
    <property type="term" value="C:cytosol"/>
    <property type="evidence" value="ECO:0007669"/>
    <property type="project" value="TreeGrafter"/>
</dbReference>
<dbReference type="PANTHER" id="PTHR11067">
    <property type="entry name" value="INOSINE TRIPHOSPHATE PYROPHOSPHATASE/HAM1 PROTEIN"/>
    <property type="match status" value="1"/>
</dbReference>
<dbReference type="Proteomes" id="UP000466388">
    <property type="component" value="Unassembled WGS sequence"/>
</dbReference>
<dbReference type="Pfam" id="PF01725">
    <property type="entry name" value="Ham1p_like"/>
    <property type="match status" value="1"/>
</dbReference>
<organism evidence="3 4">
    <name type="scientific">Secundilactobacillus folii</name>
    <dbReference type="NCBI Taxonomy" id="2678357"/>
    <lineage>
        <taxon>Bacteria</taxon>
        <taxon>Bacillati</taxon>
        <taxon>Bacillota</taxon>
        <taxon>Bacilli</taxon>
        <taxon>Lactobacillales</taxon>
        <taxon>Lactobacillaceae</taxon>
        <taxon>Secundilactobacillus</taxon>
    </lineage>
</organism>
<gene>
    <name evidence="3" type="ORF">GM612_09425</name>
</gene>
<comment type="caution">
    <text evidence="3">The sequence shown here is derived from an EMBL/GenBank/DDBJ whole genome shotgun (WGS) entry which is preliminary data.</text>
</comment>
<evidence type="ECO:0000256" key="1">
    <source>
        <dbReference type="ARBA" id="ARBA00008023"/>
    </source>
</evidence>
<sequence>MTEWLIASNNDFKTRDLIKCLAMVGIAAISYRQVLPELNFPSESRFSYQKNAQNKARFLSEYTNQGIIADDSGIEVAALGPHLGVTTKRELHQDVNHSDNETLLNAMAGKSNRNATMVCTLAAVKPDKSVVTATGRVNGQITLTTQGNYSTGFDKIFYLPKQRHTLAELPDAVRIPLTHRGRAAAELAAKLRGD</sequence>
<dbReference type="AlphaFoldDB" id="A0A7X2XWB5"/>
<dbReference type="PANTHER" id="PTHR11067:SF9">
    <property type="entry name" value="INOSINE TRIPHOSPHATE PYROPHOSPHATASE"/>
    <property type="match status" value="1"/>
</dbReference>